<dbReference type="EMBL" id="BNCO01000017">
    <property type="protein sequence ID" value="GIL54264.1"/>
    <property type="molecule type" value="Genomic_DNA"/>
</dbReference>
<proteinExistence type="predicted"/>
<keyword evidence="2" id="KW-0472">Membrane</keyword>
<accession>A0A8J4B5L5</accession>
<protein>
    <submittedName>
        <fullName evidence="3">Uncharacterized protein</fullName>
    </submittedName>
</protein>
<feature type="transmembrane region" description="Helical" evidence="2">
    <location>
        <begin position="268"/>
        <end position="286"/>
    </location>
</feature>
<sequence>MAESATETRKGRRAAAIDTEDSIDAEFGGDYSEGSLELFRQLGRKGAQFGQVEPWENEAIQPPAQEECDAADEELESLDRTLRQVKHYTPDAMELAWIDYKRALVEDASDNEVTWLKLKAYHHGLGALRASCPQQQDPADTLPLTKAPSREDTDATARNGGIAAARDAVLNAVRAILPSSSGDEEDGDAAHVMDAAVPRLASHAQASSSHVHRGVGTPHGFTTTIAAPAMGSVPAAAKGAGTVYNPEYLEELRLTQQLAQQRQQRSNAFLFGILAAVGLSTARWLLRRRRGRDGGAPARRPATTAQPVPQ</sequence>
<dbReference type="AlphaFoldDB" id="A0A8J4B5L5"/>
<keyword evidence="2" id="KW-0812">Transmembrane</keyword>
<keyword evidence="4" id="KW-1185">Reference proteome</keyword>
<gene>
    <name evidence="3" type="ORF">Vafri_9834</name>
</gene>
<evidence type="ECO:0000256" key="1">
    <source>
        <dbReference type="SAM" id="MobiDB-lite"/>
    </source>
</evidence>
<evidence type="ECO:0000256" key="2">
    <source>
        <dbReference type="SAM" id="Phobius"/>
    </source>
</evidence>
<feature type="compositionally biased region" description="Low complexity" evidence="1">
    <location>
        <begin position="295"/>
        <end position="310"/>
    </location>
</feature>
<comment type="caution">
    <text evidence="3">The sequence shown here is derived from an EMBL/GenBank/DDBJ whole genome shotgun (WGS) entry which is preliminary data.</text>
</comment>
<feature type="region of interest" description="Disordered" evidence="1">
    <location>
        <begin position="132"/>
        <end position="156"/>
    </location>
</feature>
<evidence type="ECO:0000313" key="4">
    <source>
        <dbReference type="Proteomes" id="UP000747399"/>
    </source>
</evidence>
<reference evidence="3" key="1">
    <citation type="journal article" date="2021" name="Proc. Natl. Acad. Sci. U.S.A.">
        <title>Three genomes in the algal genus Volvox reveal the fate of a haploid sex-determining region after a transition to homothallism.</title>
        <authorList>
            <person name="Yamamoto K."/>
            <person name="Hamaji T."/>
            <person name="Kawai-Toyooka H."/>
            <person name="Matsuzaki R."/>
            <person name="Takahashi F."/>
            <person name="Nishimura Y."/>
            <person name="Kawachi M."/>
            <person name="Noguchi H."/>
            <person name="Minakuchi Y."/>
            <person name="Umen J.G."/>
            <person name="Toyoda A."/>
            <person name="Nozaki H."/>
        </authorList>
    </citation>
    <scope>NUCLEOTIDE SEQUENCE</scope>
    <source>
        <strain evidence="3">NIES-3780</strain>
    </source>
</reference>
<feature type="region of interest" description="Disordered" evidence="1">
    <location>
        <begin position="291"/>
        <end position="310"/>
    </location>
</feature>
<keyword evidence="2" id="KW-1133">Transmembrane helix</keyword>
<dbReference type="Proteomes" id="UP000747399">
    <property type="component" value="Unassembled WGS sequence"/>
</dbReference>
<name>A0A8J4B5L5_9CHLO</name>
<evidence type="ECO:0000313" key="3">
    <source>
        <dbReference type="EMBL" id="GIL54264.1"/>
    </source>
</evidence>
<organism evidence="3 4">
    <name type="scientific">Volvox africanus</name>
    <dbReference type="NCBI Taxonomy" id="51714"/>
    <lineage>
        <taxon>Eukaryota</taxon>
        <taxon>Viridiplantae</taxon>
        <taxon>Chlorophyta</taxon>
        <taxon>core chlorophytes</taxon>
        <taxon>Chlorophyceae</taxon>
        <taxon>CS clade</taxon>
        <taxon>Chlamydomonadales</taxon>
        <taxon>Volvocaceae</taxon>
        <taxon>Volvox</taxon>
    </lineage>
</organism>